<dbReference type="KEGG" id="scor:J3U87_22695"/>
<sequence>MNAQVVSKLDAREALNEVTAMEAHVGQTLTYLRDLAEHNTEGLAKFLNFMPLAYHRAEASNEELAVVKLATMVNEDCGPCLQINIRLAIMAGVNPELVRAVVEGRVDDIRDDGLRALYHYANAVVRNTADLAEHVDKVETMVGSTRLGDLAIAIASARVFPTLKKGMGHGVSCSVLNFDFEPESEL</sequence>
<dbReference type="EMBL" id="CP071793">
    <property type="protein sequence ID" value="QTD48398.1"/>
    <property type="molecule type" value="Genomic_DNA"/>
</dbReference>
<dbReference type="Gene3D" id="1.20.1290.10">
    <property type="entry name" value="AhpD-like"/>
    <property type="match status" value="1"/>
</dbReference>
<dbReference type="AlphaFoldDB" id="A0A8A4THZ9"/>
<dbReference type="RefSeq" id="WP_237378051.1">
    <property type="nucleotide sequence ID" value="NZ_CP071793.1"/>
</dbReference>
<name>A0A8A4THZ9_SULCO</name>
<dbReference type="SUPFAM" id="SSF69118">
    <property type="entry name" value="AhpD-like"/>
    <property type="match status" value="1"/>
</dbReference>
<accession>A0A8A4THZ9</accession>
<reference evidence="1" key="1">
    <citation type="submission" date="2021-03" db="EMBL/GenBank/DDBJ databases">
        <title>Acanthopleuribacteraceae sp. M133.</title>
        <authorList>
            <person name="Wang G."/>
        </authorList>
    </citation>
    <scope>NUCLEOTIDE SEQUENCE</scope>
    <source>
        <strain evidence="1">M133</strain>
    </source>
</reference>
<dbReference type="InterPro" id="IPR029032">
    <property type="entry name" value="AhpD-like"/>
</dbReference>
<gene>
    <name evidence="1" type="ORF">J3U87_22695</name>
</gene>
<protein>
    <submittedName>
        <fullName evidence="1">Uncharacterized protein</fullName>
    </submittedName>
</protein>
<proteinExistence type="predicted"/>
<organism evidence="1 2">
    <name type="scientific">Sulfidibacter corallicola</name>
    <dbReference type="NCBI Taxonomy" id="2818388"/>
    <lineage>
        <taxon>Bacteria</taxon>
        <taxon>Pseudomonadati</taxon>
        <taxon>Acidobacteriota</taxon>
        <taxon>Holophagae</taxon>
        <taxon>Acanthopleuribacterales</taxon>
        <taxon>Acanthopleuribacteraceae</taxon>
        <taxon>Sulfidibacter</taxon>
    </lineage>
</organism>
<evidence type="ECO:0000313" key="1">
    <source>
        <dbReference type="EMBL" id="QTD48398.1"/>
    </source>
</evidence>
<evidence type="ECO:0000313" key="2">
    <source>
        <dbReference type="Proteomes" id="UP000663929"/>
    </source>
</evidence>
<keyword evidence="2" id="KW-1185">Reference proteome</keyword>
<dbReference type="Proteomes" id="UP000663929">
    <property type="component" value="Chromosome"/>
</dbReference>